<feature type="domain" description="RNA polymerase sigma-70 region 2" evidence="5">
    <location>
        <begin position="41"/>
        <end position="88"/>
    </location>
</feature>
<name>A0A177KWK7_9BACI</name>
<dbReference type="InterPro" id="IPR013325">
    <property type="entry name" value="RNA_pol_sigma_r2"/>
</dbReference>
<proteinExistence type="predicted"/>
<evidence type="ECO:0000313" key="6">
    <source>
        <dbReference type="EMBL" id="OAH54955.1"/>
    </source>
</evidence>
<dbReference type="SUPFAM" id="SSF88659">
    <property type="entry name" value="Sigma3 and sigma4 domains of RNA polymerase sigma factors"/>
    <property type="match status" value="1"/>
</dbReference>
<dbReference type="Proteomes" id="UP000077271">
    <property type="component" value="Unassembled WGS sequence"/>
</dbReference>
<dbReference type="PANTHER" id="PTHR30385">
    <property type="entry name" value="SIGMA FACTOR F FLAGELLAR"/>
    <property type="match status" value="1"/>
</dbReference>
<dbReference type="Gene3D" id="1.20.140.160">
    <property type="match status" value="1"/>
</dbReference>
<evidence type="ECO:0000256" key="2">
    <source>
        <dbReference type="ARBA" id="ARBA00023082"/>
    </source>
</evidence>
<keyword evidence="1" id="KW-0805">Transcription regulation</keyword>
<dbReference type="InterPro" id="IPR007627">
    <property type="entry name" value="RNA_pol_sigma70_r2"/>
</dbReference>
<dbReference type="OrthoDB" id="2578977at2"/>
<dbReference type="Pfam" id="PF04542">
    <property type="entry name" value="Sigma70_r2"/>
    <property type="match status" value="1"/>
</dbReference>
<dbReference type="RefSeq" id="WP_063974714.1">
    <property type="nucleotide sequence ID" value="NZ_LQWZ01000012.1"/>
</dbReference>
<keyword evidence="4" id="KW-0804">Transcription</keyword>
<dbReference type="AlphaFoldDB" id="A0A177KWK7"/>
<organism evidence="7 8">
    <name type="scientific">Domibacillus aminovorans</name>
    <dbReference type="NCBI Taxonomy" id="29332"/>
    <lineage>
        <taxon>Bacteria</taxon>
        <taxon>Bacillati</taxon>
        <taxon>Bacillota</taxon>
        <taxon>Bacilli</taxon>
        <taxon>Bacillales</taxon>
        <taxon>Bacillaceae</taxon>
        <taxon>Domibacillus</taxon>
    </lineage>
</organism>
<accession>A0A177KWK7</accession>
<dbReference type="SUPFAM" id="SSF88946">
    <property type="entry name" value="Sigma2 domain of RNA polymerase sigma factors"/>
    <property type="match status" value="1"/>
</dbReference>
<reference evidence="7 8" key="1">
    <citation type="submission" date="2016-01" db="EMBL/GenBank/DDBJ databases">
        <title>Investigation of taxonomic status of Bacillus aminovorans.</title>
        <authorList>
            <person name="Verma A."/>
            <person name="Pal Y."/>
            <person name="Krishnamurthi S."/>
        </authorList>
    </citation>
    <scope>NUCLEOTIDE SEQUENCE [LARGE SCALE GENOMIC DNA]</scope>
    <source>
        <strain evidence="7 8">DSM 4337</strain>
    </source>
</reference>
<evidence type="ECO:0000259" key="5">
    <source>
        <dbReference type="Pfam" id="PF04542"/>
    </source>
</evidence>
<evidence type="ECO:0000256" key="3">
    <source>
        <dbReference type="ARBA" id="ARBA00023125"/>
    </source>
</evidence>
<gene>
    <name evidence="7" type="ORF">AWH48_01590</name>
    <name evidence="6" type="ORF">AWH48_20385</name>
</gene>
<dbReference type="NCBIfam" id="TIGR02937">
    <property type="entry name" value="sigma70-ECF"/>
    <property type="match status" value="1"/>
</dbReference>
<evidence type="ECO:0000313" key="7">
    <source>
        <dbReference type="EMBL" id="OAH57739.1"/>
    </source>
</evidence>
<keyword evidence="3" id="KW-0238">DNA-binding</keyword>
<dbReference type="GO" id="GO:0003677">
    <property type="term" value="F:DNA binding"/>
    <property type="evidence" value="ECO:0007669"/>
    <property type="project" value="UniProtKB-KW"/>
</dbReference>
<dbReference type="InterPro" id="IPR014284">
    <property type="entry name" value="RNA_pol_sigma-70_dom"/>
</dbReference>
<dbReference type="InterPro" id="IPR013324">
    <property type="entry name" value="RNA_pol_sigma_r3/r4-like"/>
</dbReference>
<dbReference type="EMBL" id="LQWZ01000012">
    <property type="protein sequence ID" value="OAH57739.1"/>
    <property type="molecule type" value="Genomic_DNA"/>
</dbReference>
<protein>
    <recommendedName>
        <fullName evidence="5">RNA polymerase sigma-70 region 2 domain-containing protein</fullName>
    </recommendedName>
</protein>
<dbReference type="Gene3D" id="1.20.120.1810">
    <property type="match status" value="1"/>
</dbReference>
<dbReference type="EMBL" id="LQWZ01000032">
    <property type="protein sequence ID" value="OAH54955.1"/>
    <property type="molecule type" value="Genomic_DNA"/>
</dbReference>
<evidence type="ECO:0000256" key="4">
    <source>
        <dbReference type="ARBA" id="ARBA00023163"/>
    </source>
</evidence>
<dbReference type="GO" id="GO:0016987">
    <property type="term" value="F:sigma factor activity"/>
    <property type="evidence" value="ECO:0007669"/>
    <property type="project" value="UniProtKB-KW"/>
</dbReference>
<evidence type="ECO:0000256" key="1">
    <source>
        <dbReference type="ARBA" id="ARBA00023015"/>
    </source>
</evidence>
<keyword evidence="2" id="KW-0731">Sigma factor</keyword>
<dbReference type="GO" id="GO:0006352">
    <property type="term" value="P:DNA-templated transcription initiation"/>
    <property type="evidence" value="ECO:0007669"/>
    <property type="project" value="InterPro"/>
</dbReference>
<sequence>MKAAIKELDGRTLTLEQARIQYEKMLYKEVNRFSKWGKFVGLEIEDLFSYANEGLIKAFNRFDTERGLRFSTYCVPMVEGEIKRGLRDFDSKIKVPRLTKEIANKIKMQSLEDETPEKIAEIIGCKEEAVEHALMALELRFTNLDAPVINKDGNEHTFSDMIGKEEDVTTVIVDDFINSIPEKLKLVIQLSMEGNTQEEVGRIVGVSQVQVSRYLKQIGERWKQYDKEEEKQMAVTANRIDEAIYMNLKREYIIRRRSSGRK</sequence>
<evidence type="ECO:0000313" key="8">
    <source>
        <dbReference type="Proteomes" id="UP000077271"/>
    </source>
</evidence>
<comment type="caution">
    <text evidence="7">The sequence shown here is derived from an EMBL/GenBank/DDBJ whole genome shotgun (WGS) entry which is preliminary data.</text>
</comment>